<dbReference type="EMBL" id="JADKPN010000003">
    <property type="protein sequence ID" value="MBF4763181.1"/>
    <property type="molecule type" value="Genomic_DNA"/>
</dbReference>
<accession>A0A930YCH5</accession>
<feature type="signal peptide" evidence="1">
    <location>
        <begin position="1"/>
        <end position="34"/>
    </location>
</feature>
<comment type="caution">
    <text evidence="2">The sequence shown here is derived from an EMBL/GenBank/DDBJ whole genome shotgun (WGS) entry which is preliminary data.</text>
</comment>
<dbReference type="AlphaFoldDB" id="A0A930YCH5"/>
<keyword evidence="3" id="KW-1185">Reference proteome</keyword>
<feature type="chain" id="PRO_5036954326" evidence="1">
    <location>
        <begin position="35"/>
        <end position="82"/>
    </location>
</feature>
<dbReference type="Proteomes" id="UP000640489">
    <property type="component" value="Unassembled WGS sequence"/>
</dbReference>
<evidence type="ECO:0000313" key="2">
    <source>
        <dbReference type="EMBL" id="MBF4763181.1"/>
    </source>
</evidence>
<keyword evidence="1" id="KW-0732">Signal</keyword>
<evidence type="ECO:0000313" key="3">
    <source>
        <dbReference type="Proteomes" id="UP000640489"/>
    </source>
</evidence>
<sequence>MTSKTRTNLRTTVLTTVAAAALSGLVLTGGGAEAQNQFPTMRGNGYTTLDHPALPCHLSVEAVANWGETSAHLPLACTYGPK</sequence>
<gene>
    <name evidence="2" type="ORF">ISU07_08585</name>
</gene>
<dbReference type="RefSeq" id="WP_194706351.1">
    <property type="nucleotide sequence ID" value="NZ_JADKPN010000003.1"/>
</dbReference>
<name>A0A930YCH5_9ACTN</name>
<protein>
    <submittedName>
        <fullName evidence="2">Uncharacterized protein</fullName>
    </submittedName>
</protein>
<proteinExistence type="predicted"/>
<organism evidence="2 3">
    <name type="scientific">Nocardioides islandensis</name>
    <dbReference type="NCBI Taxonomy" id="433663"/>
    <lineage>
        <taxon>Bacteria</taxon>
        <taxon>Bacillati</taxon>
        <taxon>Actinomycetota</taxon>
        <taxon>Actinomycetes</taxon>
        <taxon>Propionibacteriales</taxon>
        <taxon>Nocardioidaceae</taxon>
        <taxon>Nocardioides</taxon>
    </lineage>
</organism>
<reference evidence="2" key="1">
    <citation type="submission" date="2020-11" db="EMBL/GenBank/DDBJ databases">
        <title>Nocardioides sp. nov., isolated from Soil of Cynanchum wilfordii Hemsley rhizosphere.</title>
        <authorList>
            <person name="Lee J.-S."/>
            <person name="Suh M.K."/>
            <person name="Kim J.-S."/>
        </authorList>
    </citation>
    <scope>NUCLEOTIDE SEQUENCE</scope>
    <source>
        <strain evidence="2">KCTC 19275</strain>
    </source>
</reference>
<evidence type="ECO:0000256" key="1">
    <source>
        <dbReference type="SAM" id="SignalP"/>
    </source>
</evidence>